<feature type="coiled-coil region" evidence="3">
    <location>
        <begin position="593"/>
        <end position="620"/>
    </location>
</feature>
<gene>
    <name evidence="7" type="ORF">TR141179</name>
</gene>
<dbReference type="Pfam" id="PF14772">
    <property type="entry name" value="NYD-SP28"/>
    <property type="match status" value="1"/>
</dbReference>
<proteinExistence type="inferred from homology"/>
<feature type="coiled-coil region" evidence="3">
    <location>
        <begin position="24"/>
        <end position="76"/>
    </location>
</feature>
<protein>
    <submittedName>
        <fullName evidence="7">Uncharacterized protein</fullName>
    </submittedName>
</protein>
<evidence type="ECO:0000256" key="1">
    <source>
        <dbReference type="ARBA" id="ARBA00009688"/>
    </source>
</evidence>
<dbReference type="PANTHER" id="PTHR21625">
    <property type="entry name" value="NYD-SP28 PROTEIN"/>
    <property type="match status" value="1"/>
</dbReference>
<dbReference type="InterPro" id="IPR039750">
    <property type="entry name" value="DRC1/DRC2"/>
</dbReference>
<feature type="compositionally biased region" description="Polar residues" evidence="4">
    <location>
        <begin position="457"/>
        <end position="474"/>
    </location>
</feature>
<feature type="region of interest" description="Disordered" evidence="4">
    <location>
        <begin position="505"/>
        <end position="546"/>
    </location>
</feature>
<feature type="compositionally biased region" description="Basic and acidic residues" evidence="4">
    <location>
        <begin position="527"/>
        <end position="546"/>
    </location>
</feature>
<dbReference type="InterPro" id="IPR029440">
    <property type="entry name" value="DRC1_C"/>
</dbReference>
<organism evidence="7">
    <name type="scientific">Schistocephalus solidus</name>
    <name type="common">Tapeworm</name>
    <dbReference type="NCBI Taxonomy" id="70667"/>
    <lineage>
        <taxon>Eukaryota</taxon>
        <taxon>Metazoa</taxon>
        <taxon>Spiralia</taxon>
        <taxon>Lophotrochozoa</taxon>
        <taxon>Platyhelminthes</taxon>
        <taxon>Cestoda</taxon>
        <taxon>Eucestoda</taxon>
        <taxon>Diphyllobothriidea</taxon>
        <taxon>Diphyllobothriidae</taxon>
        <taxon>Schistocephalus</taxon>
    </lineage>
</organism>
<reference evidence="7" key="1">
    <citation type="submission" date="2016-01" db="EMBL/GenBank/DDBJ databases">
        <title>Reference transcriptome for the parasite Schistocephalus solidus: insights into the molecular evolution of parasitism.</title>
        <authorList>
            <person name="Hebert F.O."/>
            <person name="Grambauer S."/>
            <person name="Barber I."/>
            <person name="Landry C.R."/>
            <person name="Aubin-Horth N."/>
        </authorList>
    </citation>
    <scope>NUCLEOTIDE SEQUENCE</scope>
</reference>
<sequence>MIDEKNRLIHEIHLELKAKDDHFVKELKKRSEDVEVMVERMESQMKSMQRAYTFELQEIERAFLQERDKLLEIQNKDWDDFIEEIRKKQVDYLKERQARIEELDGLIHTLRTNHCQEFNALKLRLTTEVQQLETDLQQMKAAYQLNLEKLEYNFQVLKRRDEENTITKSKQKRKITHLQDQLNIIRTRSRKMEEQMRAENEQLSEDYKKRMEMFRELQKKSKFLIEAEDRNYRDIWLMNENEMKIEAQRLLNADRVITEQHLGLKWEKPDISFMDNCGPPSAADKTSQPESIAAKILRMISRDETKTAILNRNKGRELPTSLRQVPPHIIGQFLDMLCFEPEYLMEEKMKRLLKPMSESDQKLIRLDAVLNVLNVHNEEQLDKLFTYFLLPFDTQPKQPKKVNVSQTNTSSSSITRDTSQTKKSGTDTSDTVDGTSNSVSISRPPSSHSEPEEETAILTTNQNANQGSGAQSARSLEEEEEPEIRLIDPVDVSDALRRFATDFCAGKGPINKPMTPMRPDQAEGNEADGKKDQTKTSRPVRDDQLSEEDRQYWMKYVGNLVSEPKQKMWSALLTSLDRYRTLLKSRSKLIIDNEGLRSQNAELKHLLEEYLRSKVNLEMEVPPGNTLAL</sequence>
<dbReference type="Pfam" id="PF14775">
    <property type="entry name" value="NYD-SP28_assoc"/>
    <property type="match status" value="1"/>
</dbReference>
<dbReference type="GO" id="GO:0005858">
    <property type="term" value="C:axonemal dynein complex"/>
    <property type="evidence" value="ECO:0007669"/>
    <property type="project" value="InterPro"/>
</dbReference>
<evidence type="ECO:0000313" key="7">
    <source>
        <dbReference type="EMBL" id="JAP42073.1"/>
    </source>
</evidence>
<evidence type="ECO:0000256" key="2">
    <source>
        <dbReference type="ARBA" id="ARBA00023054"/>
    </source>
</evidence>
<feature type="domain" description="Dynein regulatory complex protein 1/2 N-terminal" evidence="5">
    <location>
        <begin position="1"/>
        <end position="34"/>
    </location>
</feature>
<dbReference type="PANTHER" id="PTHR21625:SF1">
    <property type="entry name" value="DYNEIN REGULATORY COMPLEX PROTEIN 1"/>
    <property type="match status" value="1"/>
</dbReference>
<comment type="similarity">
    <text evidence="1">Belongs to the DRC1 family.</text>
</comment>
<evidence type="ECO:0000256" key="4">
    <source>
        <dbReference type="SAM" id="MobiDB-lite"/>
    </source>
</evidence>
<dbReference type="InterPro" id="IPR039505">
    <property type="entry name" value="DRC1/2_N"/>
</dbReference>
<dbReference type="EMBL" id="GEEE01021152">
    <property type="protein sequence ID" value="JAP42073.1"/>
    <property type="molecule type" value="Transcribed_RNA"/>
</dbReference>
<name>A0A0X3NRT0_SCHSO</name>
<accession>A0A0X3NRT0</accession>
<dbReference type="GO" id="GO:0003352">
    <property type="term" value="P:regulation of cilium movement"/>
    <property type="evidence" value="ECO:0007669"/>
    <property type="project" value="TreeGrafter"/>
</dbReference>
<dbReference type="AlphaFoldDB" id="A0A0X3NRT0"/>
<feature type="coiled-coil region" evidence="3">
    <location>
        <begin position="115"/>
        <end position="220"/>
    </location>
</feature>
<feature type="compositionally biased region" description="Low complexity" evidence="4">
    <location>
        <begin position="402"/>
        <end position="448"/>
    </location>
</feature>
<feature type="domain" description="Dynein regulatory complex protein 1 C-terminal" evidence="6">
    <location>
        <begin position="552"/>
        <end position="611"/>
    </location>
</feature>
<keyword evidence="2 3" id="KW-0175">Coiled coil</keyword>
<dbReference type="GO" id="GO:0060285">
    <property type="term" value="P:cilium-dependent cell motility"/>
    <property type="evidence" value="ECO:0007669"/>
    <property type="project" value="TreeGrafter"/>
</dbReference>
<evidence type="ECO:0000256" key="3">
    <source>
        <dbReference type="SAM" id="Coils"/>
    </source>
</evidence>
<feature type="region of interest" description="Disordered" evidence="4">
    <location>
        <begin position="397"/>
        <end position="485"/>
    </location>
</feature>
<evidence type="ECO:0000259" key="5">
    <source>
        <dbReference type="Pfam" id="PF14772"/>
    </source>
</evidence>
<evidence type="ECO:0000259" key="6">
    <source>
        <dbReference type="Pfam" id="PF14775"/>
    </source>
</evidence>
<dbReference type="GO" id="GO:0070286">
    <property type="term" value="P:axonemal dynein complex assembly"/>
    <property type="evidence" value="ECO:0007669"/>
    <property type="project" value="InterPro"/>
</dbReference>